<gene>
    <name evidence="4" type="ORF">QTP70_003056</name>
</gene>
<accession>A0AAE0RA51</accession>
<dbReference type="Proteomes" id="UP001274896">
    <property type="component" value="Unassembled WGS sequence"/>
</dbReference>
<name>A0AAE0RA51_9TELE</name>
<dbReference type="AlphaFoldDB" id="A0AAE0RA51"/>
<evidence type="ECO:0000313" key="4">
    <source>
        <dbReference type="EMBL" id="KAK3548035.1"/>
    </source>
</evidence>
<organism evidence="4 5">
    <name type="scientific">Hemibagrus guttatus</name>
    <dbReference type="NCBI Taxonomy" id="175788"/>
    <lineage>
        <taxon>Eukaryota</taxon>
        <taxon>Metazoa</taxon>
        <taxon>Chordata</taxon>
        <taxon>Craniata</taxon>
        <taxon>Vertebrata</taxon>
        <taxon>Euteleostomi</taxon>
        <taxon>Actinopterygii</taxon>
        <taxon>Neopterygii</taxon>
        <taxon>Teleostei</taxon>
        <taxon>Ostariophysi</taxon>
        <taxon>Siluriformes</taxon>
        <taxon>Bagridae</taxon>
        <taxon>Hemibagrus</taxon>
    </lineage>
</organism>
<dbReference type="PANTHER" id="PTHR23348">
    <property type="entry name" value="PERIAXIN/AHNAK"/>
    <property type="match status" value="1"/>
</dbReference>
<evidence type="ECO:0000313" key="5">
    <source>
        <dbReference type="Proteomes" id="UP001274896"/>
    </source>
</evidence>
<evidence type="ECO:0008006" key="6">
    <source>
        <dbReference type="Google" id="ProtNLM"/>
    </source>
</evidence>
<keyword evidence="2" id="KW-0539">Nucleus</keyword>
<dbReference type="GO" id="GO:0043484">
    <property type="term" value="P:regulation of RNA splicing"/>
    <property type="evidence" value="ECO:0007669"/>
    <property type="project" value="TreeGrafter"/>
</dbReference>
<protein>
    <recommendedName>
        <fullName evidence="6">Periaxin</fullName>
    </recommendedName>
</protein>
<dbReference type="GO" id="GO:0005737">
    <property type="term" value="C:cytoplasm"/>
    <property type="evidence" value="ECO:0007669"/>
    <property type="project" value="TreeGrafter"/>
</dbReference>
<keyword evidence="5" id="KW-1185">Reference proteome</keyword>
<feature type="region of interest" description="Disordered" evidence="3">
    <location>
        <begin position="941"/>
        <end position="964"/>
    </location>
</feature>
<evidence type="ECO:0000256" key="1">
    <source>
        <dbReference type="ARBA" id="ARBA00004123"/>
    </source>
</evidence>
<proteinExistence type="predicted"/>
<comment type="caution">
    <text evidence="4">The sequence shown here is derived from an EMBL/GenBank/DDBJ whole genome shotgun (WGS) entry which is preliminary data.</text>
</comment>
<dbReference type="GO" id="GO:0032287">
    <property type="term" value="P:peripheral nervous system myelin maintenance"/>
    <property type="evidence" value="ECO:0007669"/>
    <property type="project" value="TreeGrafter"/>
</dbReference>
<sequence length="1169" mass="127675">MKLPEGKMNVEGPDINIGKVGLPSIDISLQKGKAKGEIDIEGPSGKGGMIDMPNFDISLPKVTPPKVDLNVEGPDIKGRKFHMPDVDFSLPKVDLSLPRMKLPEGKMNVEGPDINIGKVGLPSIDISLPKGKAKGEIDIERPSGKGGMIDVPNFDISLPKVTPPKVDLNVEGPDIKGRKFHMPDVDFSLPKVDLSLPRMKLPEGKMNVEGPDINIGKVGMPSIDISLPNLKAGREIEFEGDSGIKGKFDLPTVDISLPRVTPPKLDFCVEGPEIKDRKFHMPDIDISLPKAKVKGGVDFDGEAKKGGRFQMPKVDLSLPRMKLPESMMNVEGPDMNIGKVGLPSIDISLPKWKAKGEFDIEEPSGKGRMIDVPNVEISLPKVTPPKVDLNVEGPEIKGRKFHMQDINISLPKANIKGGVDLEGEVSERGMFQIPMVDLSLPRMKLAEGNTNVDSPDIKVGKVRMPSTDLSLPKGMGKGEIVIEGQALKRGKMDLPKFDISFPKVTPPKADISGIGPEIKDGQFHMPDIDISLPKVKVKGDVDLEGLTEKGTKFHMPKVDISIPKLKPSVDISAPKVDLDFGIPKQKCTDKEDIELLKGEGSRPSSGASFEIPDVTLKMPKISLPKFGGKFKTEDQQVEGLRLSTVLDVAMDKNMPSLELNGDEKMKGKRQKIKSKEDVNASLDIGAEGKEYFKVPILDTKTKVKMPSVEISLPTPYIPEREALLPKSEIDVSEADIKAYEGSLKIPKMPTIDISVPKVDLDFALPKAKQNAKFKLPDITNPPTDISLQKKEEGEIQVQEMDKEGWQKLKMSGNVNADAGLGSGLSLPKTDIKAPELDYGTVQDDTSDKMNTKPGTMVKIPKFGVALPSLTSPEAKVNVKSPKGSSLTTNPEIQYEGPPIPKVTKAVFVLVNSQTESYVHVTSKASAETVGKKIKMPKITDKQSFGKSHSKGKGTISEEEDEEEKMDEEVKTGAFRLPKLEFSSPYLKNVGEAETFEIGMEPENKGSTEVSHGTKSKSGKISFPGFKKKSVIGDEESKNGSLVSSKARLEMLKENQGFESPVPNISLGTNILEESESKDDVRNRKDVEEKEETAWFKIPKVTLSPHSTGILQIAPEGSPKKSKSSLQYSSEEISGVGWLCVSLSERGRYCAIDIRYRDSRALYYRDLMVV</sequence>
<dbReference type="GO" id="GO:0005634">
    <property type="term" value="C:nucleus"/>
    <property type="evidence" value="ECO:0007669"/>
    <property type="project" value="UniProtKB-SubCell"/>
</dbReference>
<dbReference type="PANTHER" id="PTHR23348:SF42">
    <property type="entry name" value="PERIAXIN"/>
    <property type="match status" value="1"/>
</dbReference>
<reference evidence="4" key="1">
    <citation type="submission" date="2023-06" db="EMBL/GenBank/DDBJ databases">
        <title>Male Hemibagrus guttatus genome.</title>
        <authorList>
            <person name="Bian C."/>
        </authorList>
    </citation>
    <scope>NUCLEOTIDE SEQUENCE</scope>
    <source>
        <strain evidence="4">Male_cb2023</strain>
        <tissue evidence="4">Muscle</tissue>
    </source>
</reference>
<evidence type="ECO:0000256" key="2">
    <source>
        <dbReference type="ARBA" id="ARBA00023242"/>
    </source>
</evidence>
<evidence type="ECO:0000256" key="3">
    <source>
        <dbReference type="SAM" id="MobiDB-lite"/>
    </source>
</evidence>
<dbReference type="InterPro" id="IPR052082">
    <property type="entry name" value="Myelin_sheath_structural"/>
</dbReference>
<dbReference type="EMBL" id="JAUCMX010000004">
    <property type="protein sequence ID" value="KAK3548035.1"/>
    <property type="molecule type" value="Genomic_DNA"/>
</dbReference>
<comment type="subcellular location">
    <subcellularLocation>
        <location evidence="1">Nucleus</location>
    </subcellularLocation>
</comment>